<name>A0A1G4HI11_PLAVI</name>
<keyword evidence="2" id="KW-0472">Membrane</keyword>
<keyword evidence="2" id="KW-1133">Transmembrane helix</keyword>
<feature type="transmembrane region" description="Helical" evidence="2">
    <location>
        <begin position="358"/>
        <end position="376"/>
    </location>
</feature>
<gene>
    <name evidence="3" type="ORF">PVC01_120076000</name>
</gene>
<dbReference type="AlphaFoldDB" id="A0A1G4HI11"/>
<organism evidence="3 4">
    <name type="scientific">Plasmodium vivax</name>
    <name type="common">malaria parasite P. vivax</name>
    <dbReference type="NCBI Taxonomy" id="5855"/>
    <lineage>
        <taxon>Eukaryota</taxon>
        <taxon>Sar</taxon>
        <taxon>Alveolata</taxon>
        <taxon>Apicomplexa</taxon>
        <taxon>Aconoidasida</taxon>
        <taxon>Haemosporida</taxon>
        <taxon>Plasmodiidae</taxon>
        <taxon>Plasmodium</taxon>
        <taxon>Plasmodium (Plasmodium)</taxon>
    </lineage>
</organism>
<dbReference type="VEuPathDB" id="PlasmoDB:PVW1_120086900"/>
<keyword evidence="2" id="KW-0812">Transmembrane</keyword>
<proteinExistence type="predicted"/>
<dbReference type="EMBL" id="LT615267">
    <property type="protein sequence ID" value="SCO74563.1"/>
    <property type="molecule type" value="Genomic_DNA"/>
</dbReference>
<feature type="region of interest" description="Disordered" evidence="1">
    <location>
        <begin position="395"/>
        <end position="414"/>
    </location>
</feature>
<evidence type="ECO:0000256" key="2">
    <source>
        <dbReference type="SAM" id="Phobius"/>
    </source>
</evidence>
<dbReference type="Proteomes" id="UP000305196">
    <property type="component" value="Chromosome 12"/>
</dbReference>
<dbReference type="VEuPathDB" id="PlasmoDB:PVX_104190"/>
<dbReference type="InterPro" id="IPR008780">
    <property type="entry name" value="Plasmodium_Vir"/>
</dbReference>
<evidence type="ECO:0000313" key="4">
    <source>
        <dbReference type="Proteomes" id="UP000305196"/>
    </source>
</evidence>
<dbReference type="VEuPathDB" id="PlasmoDB:PVP01_1271900"/>
<reference evidence="3 4" key="1">
    <citation type="submission" date="2016-07" db="EMBL/GenBank/DDBJ databases">
        <authorList>
            <consortium name="Pathogen Informatics"/>
        </authorList>
    </citation>
    <scope>NUCLEOTIDE SEQUENCE [LARGE SCALE GENOMIC DNA]</scope>
</reference>
<accession>A0A1G4HI11</accession>
<evidence type="ECO:0000313" key="3">
    <source>
        <dbReference type="EMBL" id="SCO74563.1"/>
    </source>
</evidence>
<dbReference type="VEuPathDB" id="PlasmoDB:PVPAM_120077000"/>
<evidence type="ECO:0000256" key="1">
    <source>
        <dbReference type="SAM" id="MobiDB-lite"/>
    </source>
</evidence>
<dbReference type="Pfam" id="PF05795">
    <property type="entry name" value="Plasmodium_Vir"/>
    <property type="match status" value="1"/>
</dbReference>
<sequence>MVHLSDTELEDVIKNLPSHGFYESFDKDENISEYSGECNKLSKKDDEIKNICSKFLRNLKGLSDKKNEKATYDDNHRYLTFWIYDKLYKMFGSSGYMHGIHFTKILDIGNNYYKDLKEPLYLNGYEYDLNRVSEMKHLHDYFKNYDEIIKCKTLPKVECNKYNKYVSYIKKVYDKHYRDCCFLYNCIDEYFECNSKYNPSTVLSVLRDNAVTSYDRKEIYQTEKDGQPSTQDISKLKTKMNIAYLKCFSSYNEKINEKETDSKFAQCIYVNPKHAVPSKKEVIVYTKYGKKYNPDVPIKVVWTLPKALIDQNETSQDSQEVVSETVAEENDVEAASMSDIPVLWGGGTNLLKDKKFRTSVATALAVFAMILFYLYYKYTPFGNWISRGGPRKKKNNYPSYEHPREDLLDSHPEPMLQNMNKKRIRLAYQA</sequence>
<feature type="compositionally biased region" description="Basic and acidic residues" evidence="1">
    <location>
        <begin position="401"/>
        <end position="412"/>
    </location>
</feature>
<protein>
    <submittedName>
        <fullName evidence="3">VIR protein</fullName>
    </submittedName>
</protein>